<keyword evidence="4" id="KW-1185">Reference proteome</keyword>
<dbReference type="PRINTS" id="PR00069">
    <property type="entry name" value="ALDKETRDTASE"/>
</dbReference>
<evidence type="ECO:0000313" key="4">
    <source>
        <dbReference type="Proteomes" id="UP000800093"/>
    </source>
</evidence>
<dbReference type="AlphaFoldDB" id="A0A9P4NDD8"/>
<feature type="non-terminal residue" evidence="3">
    <location>
        <position position="1"/>
    </location>
</feature>
<organism evidence="3 4">
    <name type="scientific">Lojkania enalia</name>
    <dbReference type="NCBI Taxonomy" id="147567"/>
    <lineage>
        <taxon>Eukaryota</taxon>
        <taxon>Fungi</taxon>
        <taxon>Dikarya</taxon>
        <taxon>Ascomycota</taxon>
        <taxon>Pezizomycotina</taxon>
        <taxon>Dothideomycetes</taxon>
        <taxon>Pleosporomycetidae</taxon>
        <taxon>Pleosporales</taxon>
        <taxon>Pleosporales incertae sedis</taxon>
        <taxon>Lojkania</taxon>
    </lineage>
</organism>
<gene>
    <name evidence="3" type="ORF">CC78DRAFT_450258</name>
</gene>
<dbReference type="Proteomes" id="UP000800093">
    <property type="component" value="Unassembled WGS sequence"/>
</dbReference>
<accession>A0A9P4NDD8</accession>
<evidence type="ECO:0000313" key="3">
    <source>
        <dbReference type="EMBL" id="KAF2271174.1"/>
    </source>
</evidence>
<dbReference type="OrthoDB" id="416253at2759"/>
<dbReference type="InterPro" id="IPR023210">
    <property type="entry name" value="NADP_OxRdtase_dom"/>
</dbReference>
<proteinExistence type="predicted"/>
<dbReference type="InterPro" id="IPR020471">
    <property type="entry name" value="AKR"/>
</dbReference>
<feature type="domain" description="NADP-dependent oxidoreductase" evidence="2">
    <location>
        <begin position="2"/>
        <end position="109"/>
    </location>
</feature>
<evidence type="ECO:0000256" key="1">
    <source>
        <dbReference type="ARBA" id="ARBA00023002"/>
    </source>
</evidence>
<evidence type="ECO:0000259" key="2">
    <source>
        <dbReference type="Pfam" id="PF00248"/>
    </source>
</evidence>
<dbReference type="GO" id="GO:0016491">
    <property type="term" value="F:oxidoreductase activity"/>
    <property type="evidence" value="ECO:0007669"/>
    <property type="project" value="UniProtKB-KW"/>
</dbReference>
<reference evidence="4" key="1">
    <citation type="journal article" date="2020" name="Stud. Mycol.">
        <title>101 Dothideomycetes genomes: A test case for predicting lifestyles and emergence of pathogens.</title>
        <authorList>
            <person name="Haridas S."/>
            <person name="Albert R."/>
            <person name="Binder M."/>
            <person name="Bloem J."/>
            <person name="LaButti K."/>
            <person name="Salamov A."/>
            <person name="Andreopoulos B."/>
            <person name="Baker S."/>
            <person name="Barry K."/>
            <person name="Bills G."/>
            <person name="Bluhm B."/>
            <person name="Cannon C."/>
            <person name="Castanera R."/>
            <person name="Culley D."/>
            <person name="Daum C."/>
            <person name="Ezra D."/>
            <person name="Gonzalez J."/>
            <person name="Henrissat B."/>
            <person name="Kuo A."/>
            <person name="Liang C."/>
            <person name="Lipzen A."/>
            <person name="Lutzoni F."/>
            <person name="Magnuson J."/>
            <person name="Mondo S."/>
            <person name="Nolan M."/>
            <person name="Ohm R."/>
            <person name="Pangilinan J."/>
            <person name="Park H.-J."/>
            <person name="Ramirez L."/>
            <person name="Alfaro M."/>
            <person name="Sun H."/>
            <person name="Tritt A."/>
            <person name="Yoshinaga Y."/>
            <person name="Zwiers L.-H."/>
            <person name="Turgeon B."/>
            <person name="Goodwin S."/>
            <person name="Spatafora J."/>
            <person name="Crous P."/>
            <person name="Grigoriev I."/>
        </authorList>
    </citation>
    <scope>NUCLEOTIDE SEQUENCE [LARGE SCALE GENOMIC DNA]</scope>
    <source>
        <strain evidence="4">CBS 304.66</strain>
    </source>
</reference>
<sequence>KLLSTGRFRYIEVLNFSSNQLKNLATNSNIRPVVHPMELHPYLQQSKWIDVHFKHEIAIVAYSPLGNMNPTYSYRRDTETCSKAPLLLENEIVAKTNEKRRCTSMQVALA</sequence>
<dbReference type="InterPro" id="IPR036812">
    <property type="entry name" value="NAD(P)_OxRdtase_dom_sf"/>
</dbReference>
<dbReference type="SUPFAM" id="SSF51430">
    <property type="entry name" value="NAD(P)-linked oxidoreductase"/>
    <property type="match status" value="1"/>
</dbReference>
<dbReference type="Gene3D" id="3.20.20.100">
    <property type="entry name" value="NADP-dependent oxidoreductase domain"/>
    <property type="match status" value="1"/>
</dbReference>
<dbReference type="EMBL" id="ML986578">
    <property type="protein sequence ID" value="KAF2271174.1"/>
    <property type="molecule type" value="Genomic_DNA"/>
</dbReference>
<comment type="caution">
    <text evidence="3">The sequence shown here is derived from an EMBL/GenBank/DDBJ whole genome shotgun (WGS) entry which is preliminary data.</text>
</comment>
<keyword evidence="1" id="KW-0560">Oxidoreductase</keyword>
<protein>
    <recommendedName>
        <fullName evidence="2">NADP-dependent oxidoreductase domain-containing protein</fullName>
    </recommendedName>
</protein>
<dbReference type="PANTHER" id="PTHR11732">
    <property type="entry name" value="ALDO/KETO REDUCTASE"/>
    <property type="match status" value="1"/>
</dbReference>
<dbReference type="Pfam" id="PF00248">
    <property type="entry name" value="Aldo_ket_red"/>
    <property type="match status" value="1"/>
</dbReference>
<name>A0A9P4NDD8_9PLEO</name>